<dbReference type="AlphaFoldDB" id="A0A9D1AKT8"/>
<sequence>MFDSHRNHSLPRSFYQQDGLSLAKALLGKVLLRRVGEQLTAGRIVETEAYLGLQDPAAHSYKGNTQRTRIQFGPGGFAYVYLIYGMHCCMNIVAAPKGTPHVVLLRALEPVAGLKFMEQRRHTNRVHNLCSGPGKLCQAMAIDRSCYGMDLLGDQLWLEDAPALPEEQIAVSKRIHIDYAGEAANWPYRFCVADSAFLSAPAEN</sequence>
<organism evidence="6 7">
    <name type="scientific">Candidatus Egerieicola pullicola</name>
    <dbReference type="NCBI Taxonomy" id="2840775"/>
    <lineage>
        <taxon>Bacteria</taxon>
        <taxon>Bacillati</taxon>
        <taxon>Bacillota</taxon>
        <taxon>Clostridia</taxon>
        <taxon>Eubacteriales</taxon>
        <taxon>Oscillospiraceae</taxon>
        <taxon>Oscillospiraceae incertae sedis</taxon>
        <taxon>Candidatus Egerieicola</taxon>
    </lineage>
</organism>
<dbReference type="EC" id="3.2.2.-" evidence="5"/>
<proteinExistence type="inferred from homology"/>
<accession>A0A9D1AKT8</accession>
<dbReference type="InterPro" id="IPR003180">
    <property type="entry name" value="MPG"/>
</dbReference>
<evidence type="ECO:0000256" key="4">
    <source>
        <dbReference type="ARBA" id="ARBA00023204"/>
    </source>
</evidence>
<dbReference type="SUPFAM" id="SSF50486">
    <property type="entry name" value="FMT C-terminal domain-like"/>
    <property type="match status" value="1"/>
</dbReference>
<dbReference type="InterPro" id="IPR011034">
    <property type="entry name" value="Formyl_transferase-like_C_sf"/>
</dbReference>
<comment type="caution">
    <text evidence="6">The sequence shown here is derived from an EMBL/GenBank/DDBJ whole genome shotgun (WGS) entry which is preliminary data.</text>
</comment>
<keyword evidence="2 5" id="KW-0227">DNA damage</keyword>
<dbReference type="GO" id="GO:0003677">
    <property type="term" value="F:DNA binding"/>
    <property type="evidence" value="ECO:0007669"/>
    <property type="project" value="InterPro"/>
</dbReference>
<evidence type="ECO:0000313" key="6">
    <source>
        <dbReference type="EMBL" id="HIR41021.1"/>
    </source>
</evidence>
<dbReference type="PANTHER" id="PTHR10429:SF0">
    <property type="entry name" value="DNA-3-METHYLADENINE GLYCOSYLASE"/>
    <property type="match status" value="1"/>
</dbReference>
<gene>
    <name evidence="6" type="ORF">IAB36_04250</name>
</gene>
<dbReference type="Pfam" id="PF02245">
    <property type="entry name" value="Pur_DNA_glyco"/>
    <property type="match status" value="1"/>
</dbReference>
<dbReference type="EMBL" id="DVGY01000092">
    <property type="protein sequence ID" value="HIR41021.1"/>
    <property type="molecule type" value="Genomic_DNA"/>
</dbReference>
<name>A0A9D1AKT8_9FIRM</name>
<evidence type="ECO:0000256" key="2">
    <source>
        <dbReference type="ARBA" id="ARBA00022763"/>
    </source>
</evidence>
<dbReference type="GO" id="GO:0006284">
    <property type="term" value="P:base-excision repair"/>
    <property type="evidence" value="ECO:0007669"/>
    <property type="project" value="InterPro"/>
</dbReference>
<protein>
    <recommendedName>
        <fullName evidence="5">Putative 3-methyladenine DNA glycosylase</fullName>
        <ecNumber evidence="5">3.2.2.-</ecNumber>
    </recommendedName>
</protein>
<dbReference type="HAMAP" id="MF_00527">
    <property type="entry name" value="3MGH"/>
    <property type="match status" value="1"/>
</dbReference>
<dbReference type="Gene3D" id="3.10.300.10">
    <property type="entry name" value="Methylpurine-DNA glycosylase (MPG)"/>
    <property type="match status" value="1"/>
</dbReference>
<dbReference type="NCBIfam" id="NF002003">
    <property type="entry name" value="PRK00802.1-3"/>
    <property type="match status" value="1"/>
</dbReference>
<comment type="similarity">
    <text evidence="1 5">Belongs to the DNA glycosylase MPG family.</text>
</comment>
<dbReference type="FunFam" id="3.10.300.10:FF:000001">
    <property type="entry name" value="Putative 3-methyladenine DNA glycosylase"/>
    <property type="match status" value="1"/>
</dbReference>
<evidence type="ECO:0000256" key="5">
    <source>
        <dbReference type="HAMAP-Rule" id="MF_00527"/>
    </source>
</evidence>
<reference evidence="6" key="2">
    <citation type="journal article" date="2021" name="PeerJ">
        <title>Extensive microbial diversity within the chicken gut microbiome revealed by metagenomics and culture.</title>
        <authorList>
            <person name="Gilroy R."/>
            <person name="Ravi A."/>
            <person name="Getino M."/>
            <person name="Pursley I."/>
            <person name="Horton D.L."/>
            <person name="Alikhan N.F."/>
            <person name="Baker D."/>
            <person name="Gharbi K."/>
            <person name="Hall N."/>
            <person name="Watson M."/>
            <person name="Adriaenssens E.M."/>
            <person name="Foster-Nyarko E."/>
            <person name="Jarju S."/>
            <person name="Secka A."/>
            <person name="Antonio M."/>
            <person name="Oren A."/>
            <person name="Chaudhuri R.R."/>
            <person name="La Ragione R."/>
            <person name="Hildebrand F."/>
            <person name="Pallen M.J."/>
        </authorList>
    </citation>
    <scope>NUCLEOTIDE SEQUENCE</scope>
    <source>
        <strain evidence="6">CHK184-25365</strain>
    </source>
</reference>
<evidence type="ECO:0000256" key="3">
    <source>
        <dbReference type="ARBA" id="ARBA00022801"/>
    </source>
</evidence>
<dbReference type="PANTHER" id="PTHR10429">
    <property type="entry name" value="DNA-3-METHYLADENINE GLYCOSYLASE"/>
    <property type="match status" value="1"/>
</dbReference>
<keyword evidence="3 5" id="KW-0378">Hydrolase</keyword>
<dbReference type="Proteomes" id="UP000886749">
    <property type="component" value="Unassembled WGS sequence"/>
</dbReference>
<dbReference type="InterPro" id="IPR036995">
    <property type="entry name" value="MPG_sf"/>
</dbReference>
<dbReference type="GO" id="GO:0003905">
    <property type="term" value="F:alkylbase DNA N-glycosylase activity"/>
    <property type="evidence" value="ECO:0007669"/>
    <property type="project" value="InterPro"/>
</dbReference>
<dbReference type="NCBIfam" id="TIGR00567">
    <property type="entry name" value="3mg"/>
    <property type="match status" value="1"/>
</dbReference>
<evidence type="ECO:0000256" key="1">
    <source>
        <dbReference type="ARBA" id="ARBA00009232"/>
    </source>
</evidence>
<reference evidence="6" key="1">
    <citation type="submission" date="2020-10" db="EMBL/GenBank/DDBJ databases">
        <authorList>
            <person name="Gilroy R."/>
        </authorList>
    </citation>
    <scope>NUCLEOTIDE SEQUENCE</scope>
    <source>
        <strain evidence="6">CHK184-25365</strain>
    </source>
</reference>
<keyword evidence="4 5" id="KW-0234">DNA repair</keyword>
<keyword evidence="6" id="KW-0326">Glycosidase</keyword>
<dbReference type="CDD" id="cd00540">
    <property type="entry name" value="AAG"/>
    <property type="match status" value="1"/>
</dbReference>
<evidence type="ECO:0000313" key="7">
    <source>
        <dbReference type="Proteomes" id="UP000886749"/>
    </source>
</evidence>